<organism evidence="1 2">
    <name type="scientific">Aeribacillus pallidus</name>
    <dbReference type="NCBI Taxonomy" id="33936"/>
    <lineage>
        <taxon>Bacteria</taxon>
        <taxon>Bacillati</taxon>
        <taxon>Bacillota</taxon>
        <taxon>Bacilli</taxon>
        <taxon>Bacillales</taxon>
        <taxon>Bacillaceae</taxon>
        <taxon>Aeribacillus</taxon>
    </lineage>
</organism>
<sequence length="69" mass="7879">MRRSKGASNTLPPTSGKCIQTWPRSAPWLCKISTKLKKDVRDFVEKYFFDTPERPKSLDISTFLEGGDD</sequence>
<proteinExistence type="predicted"/>
<name>A0A223E1D2_9BACI</name>
<protein>
    <submittedName>
        <fullName evidence="1">Uncharacterized protein</fullName>
    </submittedName>
</protein>
<accession>A0A223E1D2</accession>
<gene>
    <name evidence="1" type="ORF">AP3564_00785</name>
</gene>
<evidence type="ECO:0000313" key="1">
    <source>
        <dbReference type="EMBL" id="ASS88990.1"/>
    </source>
</evidence>
<dbReference type="EMBL" id="CP017703">
    <property type="protein sequence ID" value="ASS88990.1"/>
    <property type="molecule type" value="Genomic_DNA"/>
</dbReference>
<dbReference type="KEGG" id="apak:AP3564_00785"/>
<reference evidence="1 2" key="1">
    <citation type="submission" date="2016-10" db="EMBL/GenBank/DDBJ databases">
        <title>The whole genome sequencing and assembly of Aeribacillus pallidus KCTC3564 strain.</title>
        <authorList>
            <person name="Lee Y.-J."/>
            <person name="Park M.-K."/>
            <person name="Yi H."/>
            <person name="Bahn Y.-S."/>
            <person name="Kim J.F."/>
            <person name="Lee D.-W."/>
        </authorList>
    </citation>
    <scope>NUCLEOTIDE SEQUENCE [LARGE SCALE GENOMIC DNA]</scope>
    <source>
        <strain evidence="1 2">KCTC3564</strain>
    </source>
</reference>
<evidence type="ECO:0000313" key="2">
    <source>
        <dbReference type="Proteomes" id="UP000214606"/>
    </source>
</evidence>
<dbReference type="AlphaFoldDB" id="A0A223E1D2"/>
<dbReference type="Proteomes" id="UP000214606">
    <property type="component" value="Chromosome"/>
</dbReference>